<comment type="caution">
    <text evidence="9">The sequence shown here is derived from an EMBL/GenBank/DDBJ whole genome shotgun (WGS) entry which is preliminary data.</text>
</comment>
<protein>
    <submittedName>
        <fullName evidence="9">AEC family transporter</fullName>
    </submittedName>
</protein>
<keyword evidence="5 8" id="KW-0812">Transmembrane</keyword>
<organism evidence="9">
    <name type="scientific">Desulfacinum infernum</name>
    <dbReference type="NCBI Taxonomy" id="35837"/>
    <lineage>
        <taxon>Bacteria</taxon>
        <taxon>Pseudomonadati</taxon>
        <taxon>Thermodesulfobacteriota</taxon>
        <taxon>Syntrophobacteria</taxon>
        <taxon>Syntrophobacterales</taxon>
        <taxon>Syntrophobacteraceae</taxon>
        <taxon>Desulfacinum</taxon>
    </lineage>
</organism>
<evidence type="ECO:0000256" key="2">
    <source>
        <dbReference type="ARBA" id="ARBA00010145"/>
    </source>
</evidence>
<dbReference type="InterPro" id="IPR038770">
    <property type="entry name" value="Na+/solute_symporter_sf"/>
</dbReference>
<evidence type="ECO:0000256" key="5">
    <source>
        <dbReference type="ARBA" id="ARBA00022692"/>
    </source>
</evidence>
<proteinExistence type="inferred from homology"/>
<feature type="transmembrane region" description="Helical" evidence="8">
    <location>
        <begin position="262"/>
        <end position="280"/>
    </location>
</feature>
<dbReference type="PANTHER" id="PTHR36838">
    <property type="entry name" value="AUXIN EFFLUX CARRIER FAMILY PROTEIN"/>
    <property type="match status" value="1"/>
</dbReference>
<keyword evidence="3" id="KW-0813">Transport</keyword>
<dbReference type="EMBL" id="DSTK01000012">
    <property type="protein sequence ID" value="HFK96385.1"/>
    <property type="molecule type" value="Genomic_DNA"/>
</dbReference>
<feature type="transmembrane region" description="Helical" evidence="8">
    <location>
        <begin position="103"/>
        <end position="120"/>
    </location>
</feature>
<comment type="similarity">
    <text evidence="2">Belongs to the auxin efflux carrier (TC 2.A.69) family.</text>
</comment>
<feature type="transmembrane region" description="Helical" evidence="8">
    <location>
        <begin position="292"/>
        <end position="311"/>
    </location>
</feature>
<keyword evidence="6 8" id="KW-1133">Transmembrane helix</keyword>
<dbReference type="GO" id="GO:0005886">
    <property type="term" value="C:plasma membrane"/>
    <property type="evidence" value="ECO:0007669"/>
    <property type="project" value="UniProtKB-SubCell"/>
</dbReference>
<keyword evidence="7 8" id="KW-0472">Membrane</keyword>
<keyword evidence="4" id="KW-1003">Cell membrane</keyword>
<dbReference type="GO" id="GO:0055085">
    <property type="term" value="P:transmembrane transport"/>
    <property type="evidence" value="ECO:0007669"/>
    <property type="project" value="InterPro"/>
</dbReference>
<feature type="transmembrane region" description="Helical" evidence="8">
    <location>
        <begin position="171"/>
        <end position="191"/>
    </location>
</feature>
<name>A0A832EIL5_9BACT</name>
<evidence type="ECO:0000313" key="9">
    <source>
        <dbReference type="EMBL" id="HFK96385.1"/>
    </source>
</evidence>
<accession>A0A832EIL5</accession>
<dbReference type="Pfam" id="PF03547">
    <property type="entry name" value="Mem_trans"/>
    <property type="match status" value="1"/>
</dbReference>
<dbReference type="Gene3D" id="1.20.1530.20">
    <property type="match status" value="1"/>
</dbReference>
<evidence type="ECO:0000256" key="1">
    <source>
        <dbReference type="ARBA" id="ARBA00004651"/>
    </source>
</evidence>
<evidence type="ECO:0000256" key="7">
    <source>
        <dbReference type="ARBA" id="ARBA00023136"/>
    </source>
</evidence>
<gene>
    <name evidence="9" type="ORF">ENS06_03545</name>
</gene>
<evidence type="ECO:0000256" key="3">
    <source>
        <dbReference type="ARBA" id="ARBA00022448"/>
    </source>
</evidence>
<dbReference type="AlphaFoldDB" id="A0A832EIL5"/>
<feature type="transmembrane region" description="Helical" evidence="8">
    <location>
        <begin position="203"/>
        <end position="222"/>
    </location>
</feature>
<sequence>MLNVFVTHILPVFSIIGLGYVLMHRHFIGDAFIASANRLVYYVAVPAMLFHEVARSSFSENFHGGAVLSMLAGLALITASALLGARLSAKPTPFKATFVHSTFHGNLGYMAYAIAFYALGDKFFAQTALLSSFLIIAQNFLAVCVFAYFRPGDASPAAPTGVDFTGTVKRILTNPIIVSVMAGTGFSYLSISLHPAVSQSLKILSGMALPLALLLIGTSLSFRALGKLLPTISVIGVLKLILFPVLVYALMRWGSVPRSFHMPVLILTAAPPATITYIMASELGGDTELAAAATSLLTLVSGCTYAVLLSVPW</sequence>
<feature type="transmembrane region" description="Helical" evidence="8">
    <location>
        <begin position="228"/>
        <end position="250"/>
    </location>
</feature>
<evidence type="ECO:0000256" key="8">
    <source>
        <dbReference type="SAM" id="Phobius"/>
    </source>
</evidence>
<feature type="transmembrane region" description="Helical" evidence="8">
    <location>
        <begin position="127"/>
        <end position="151"/>
    </location>
</feature>
<dbReference type="InterPro" id="IPR004776">
    <property type="entry name" value="Mem_transp_PIN-like"/>
</dbReference>
<evidence type="ECO:0000256" key="4">
    <source>
        <dbReference type="ARBA" id="ARBA00022475"/>
    </source>
</evidence>
<feature type="transmembrane region" description="Helical" evidence="8">
    <location>
        <begin position="6"/>
        <end position="23"/>
    </location>
</feature>
<feature type="transmembrane region" description="Helical" evidence="8">
    <location>
        <begin position="65"/>
        <end position="83"/>
    </location>
</feature>
<evidence type="ECO:0000256" key="6">
    <source>
        <dbReference type="ARBA" id="ARBA00022989"/>
    </source>
</evidence>
<comment type="subcellular location">
    <subcellularLocation>
        <location evidence="1">Cell membrane</location>
        <topology evidence="1">Multi-pass membrane protein</topology>
    </subcellularLocation>
</comment>
<reference evidence="9" key="1">
    <citation type="journal article" date="2020" name="mSystems">
        <title>Genome- and Community-Level Interaction Insights into Carbon Utilization and Element Cycling Functions of Hydrothermarchaeota in Hydrothermal Sediment.</title>
        <authorList>
            <person name="Zhou Z."/>
            <person name="Liu Y."/>
            <person name="Xu W."/>
            <person name="Pan J."/>
            <person name="Luo Z.H."/>
            <person name="Li M."/>
        </authorList>
    </citation>
    <scope>NUCLEOTIDE SEQUENCE [LARGE SCALE GENOMIC DNA]</scope>
    <source>
        <strain evidence="9">SpSt-456</strain>
    </source>
</reference>